<dbReference type="PANTHER" id="PTHR12737:SF9">
    <property type="entry name" value="DIMETHYLARGININASE"/>
    <property type="match status" value="1"/>
</dbReference>
<evidence type="ECO:0000256" key="3">
    <source>
        <dbReference type="PIRSR" id="PIRSR633199-1"/>
    </source>
</evidence>
<evidence type="ECO:0000313" key="4">
    <source>
        <dbReference type="EMBL" id="GHF72136.1"/>
    </source>
</evidence>
<organism evidence="4 5">
    <name type="scientific">Amycolatopsis bartoniae</name>
    <dbReference type="NCBI Taxonomy" id="941986"/>
    <lineage>
        <taxon>Bacteria</taxon>
        <taxon>Bacillati</taxon>
        <taxon>Actinomycetota</taxon>
        <taxon>Actinomycetes</taxon>
        <taxon>Pseudonocardiales</taxon>
        <taxon>Pseudonocardiaceae</taxon>
        <taxon>Amycolatopsis</taxon>
    </lineage>
</organism>
<dbReference type="GO" id="GO:0016740">
    <property type="term" value="F:transferase activity"/>
    <property type="evidence" value="ECO:0007669"/>
    <property type="project" value="UniProtKB-KW"/>
</dbReference>
<feature type="active site" description="Proton donor" evidence="3">
    <location>
        <position position="165"/>
    </location>
</feature>
<dbReference type="GO" id="GO:0000052">
    <property type="term" value="P:citrulline metabolic process"/>
    <property type="evidence" value="ECO:0007669"/>
    <property type="project" value="TreeGrafter"/>
</dbReference>
<reference evidence="4" key="1">
    <citation type="journal article" date="2014" name="Int. J. Syst. Evol. Microbiol.">
        <title>Complete genome sequence of Corynebacterium casei LMG S-19264T (=DSM 44701T), isolated from a smear-ripened cheese.</title>
        <authorList>
            <consortium name="US DOE Joint Genome Institute (JGI-PGF)"/>
            <person name="Walter F."/>
            <person name="Albersmeier A."/>
            <person name="Kalinowski J."/>
            <person name="Ruckert C."/>
        </authorList>
    </citation>
    <scope>NUCLEOTIDE SEQUENCE</scope>
    <source>
        <strain evidence="4">CGMCC 4.7679</strain>
    </source>
</reference>
<sequence>MPLTRRYLMCPPRFFAVDYAINPWMDPSQPVDVARAMAQWTELRDTYRRLGHTVEEIEPQPGLPDMVFAANSGTVIDGRVLGARFRARQRVPEADHYRRWFLEHGYRDVTMPSRINEAEGDFAWTGRMILAGTGFRTDPEAHAEAQEILGVPVLSLRLVDPRYYHLDTALFVLSEATDSAPAQIAYYPEAFSAGSRRVLARLFPDAVLADAADAACFGLNGVSDGRNVVLPLEATSLGRRLAARGYEPVHVDISELRKAGGGPKCCTLEIRK</sequence>
<accession>A0A8H9IVT6</accession>
<protein>
    <submittedName>
        <fullName evidence="4">Amidinotransferase</fullName>
    </submittedName>
</protein>
<dbReference type="GO" id="GO:0045429">
    <property type="term" value="P:positive regulation of nitric oxide biosynthetic process"/>
    <property type="evidence" value="ECO:0007669"/>
    <property type="project" value="TreeGrafter"/>
</dbReference>
<dbReference type="SUPFAM" id="SSF55909">
    <property type="entry name" value="Pentein"/>
    <property type="match status" value="1"/>
</dbReference>
<evidence type="ECO:0000313" key="5">
    <source>
        <dbReference type="Proteomes" id="UP000658656"/>
    </source>
</evidence>
<evidence type="ECO:0000256" key="1">
    <source>
        <dbReference type="ARBA" id="ARBA00008532"/>
    </source>
</evidence>
<gene>
    <name evidence="4" type="ORF">GCM10017566_52490</name>
</gene>
<comment type="caution">
    <text evidence="4">The sequence shown here is derived from an EMBL/GenBank/DDBJ whole genome shotgun (WGS) entry which is preliminary data.</text>
</comment>
<dbReference type="GO" id="GO:0016403">
    <property type="term" value="F:dimethylargininase activity"/>
    <property type="evidence" value="ECO:0007669"/>
    <property type="project" value="TreeGrafter"/>
</dbReference>
<dbReference type="InterPro" id="IPR033199">
    <property type="entry name" value="DDAH-like"/>
</dbReference>
<dbReference type="GO" id="GO:0016597">
    <property type="term" value="F:amino acid binding"/>
    <property type="evidence" value="ECO:0007669"/>
    <property type="project" value="TreeGrafter"/>
</dbReference>
<dbReference type="Proteomes" id="UP000658656">
    <property type="component" value="Unassembled WGS sequence"/>
</dbReference>
<keyword evidence="2" id="KW-0378">Hydrolase</keyword>
<dbReference type="AlphaFoldDB" id="A0A8H9IVT6"/>
<dbReference type="PANTHER" id="PTHR12737">
    <property type="entry name" value="DIMETHYLARGININE DIMETHYLAMINOHYDROLASE"/>
    <property type="match status" value="1"/>
</dbReference>
<dbReference type="GO" id="GO:0006525">
    <property type="term" value="P:arginine metabolic process"/>
    <property type="evidence" value="ECO:0007669"/>
    <property type="project" value="TreeGrafter"/>
</dbReference>
<feature type="active site" description="Nucleophile" evidence="3">
    <location>
        <position position="265"/>
    </location>
</feature>
<name>A0A8H9IVT6_9PSEU</name>
<comment type="similarity">
    <text evidence="1">Belongs to the DDAH family.</text>
</comment>
<dbReference type="NCBIfam" id="NF045659">
    <property type="entry name" value="DiMArgaseDdahMtb"/>
    <property type="match status" value="1"/>
</dbReference>
<dbReference type="EMBL" id="BNAV01000009">
    <property type="protein sequence ID" value="GHF72136.1"/>
    <property type="molecule type" value="Genomic_DNA"/>
</dbReference>
<evidence type="ECO:0000256" key="2">
    <source>
        <dbReference type="ARBA" id="ARBA00022801"/>
    </source>
</evidence>
<reference evidence="4" key="2">
    <citation type="submission" date="2020-09" db="EMBL/GenBank/DDBJ databases">
        <authorList>
            <person name="Sun Q."/>
            <person name="Zhou Y."/>
        </authorList>
    </citation>
    <scope>NUCLEOTIDE SEQUENCE</scope>
    <source>
        <strain evidence="4">CGMCC 4.7679</strain>
    </source>
</reference>
<keyword evidence="5" id="KW-1185">Reference proteome</keyword>
<dbReference type="Gene3D" id="3.75.10.10">
    <property type="entry name" value="L-arginine/glycine Amidinotransferase, Chain A"/>
    <property type="match status" value="1"/>
</dbReference>
<keyword evidence="4" id="KW-0808">Transferase</keyword>
<proteinExistence type="inferred from homology"/>